<dbReference type="Proteomes" id="UP001470230">
    <property type="component" value="Unassembled WGS sequence"/>
</dbReference>
<dbReference type="SUPFAM" id="SSF53335">
    <property type="entry name" value="S-adenosyl-L-methionine-dependent methyltransferases"/>
    <property type="match status" value="1"/>
</dbReference>
<evidence type="ECO:0000256" key="4">
    <source>
        <dbReference type="ARBA" id="ARBA00022679"/>
    </source>
</evidence>
<evidence type="ECO:0000313" key="11">
    <source>
        <dbReference type="EMBL" id="KAK8867051.1"/>
    </source>
</evidence>
<evidence type="ECO:0000256" key="9">
    <source>
        <dbReference type="HAMAP-Rule" id="MF_03055"/>
    </source>
</evidence>
<dbReference type="InterPro" id="IPR029063">
    <property type="entry name" value="SAM-dependent_MTases_sf"/>
</dbReference>
<dbReference type="Pfam" id="PF02390">
    <property type="entry name" value="Methyltransf_4"/>
    <property type="match status" value="1"/>
</dbReference>
<evidence type="ECO:0000256" key="2">
    <source>
        <dbReference type="ARBA" id="ARBA00022555"/>
    </source>
</evidence>
<dbReference type="Gene3D" id="3.40.50.150">
    <property type="entry name" value="Vaccinia Virus protein VP39"/>
    <property type="match status" value="1"/>
</dbReference>
<evidence type="ECO:0000256" key="3">
    <source>
        <dbReference type="ARBA" id="ARBA00022603"/>
    </source>
</evidence>
<feature type="binding site" evidence="9">
    <location>
        <position position="68"/>
    </location>
    <ligand>
        <name>S-adenosyl-L-methionine</name>
        <dbReference type="ChEBI" id="CHEBI:59789"/>
    </ligand>
</feature>
<comment type="similarity">
    <text evidence="9">Belongs to the class I-like SAM-binding methyltransferase superfamily. TrmB family.</text>
</comment>
<keyword evidence="4 9" id="KW-0808">Transferase</keyword>
<evidence type="ECO:0000256" key="8">
    <source>
        <dbReference type="ARBA" id="ARBA00023242"/>
    </source>
</evidence>
<evidence type="ECO:0000256" key="1">
    <source>
        <dbReference type="ARBA" id="ARBA00000142"/>
    </source>
</evidence>
<keyword evidence="5 9" id="KW-0949">S-adenosyl-L-methionine</keyword>
<gene>
    <name evidence="11" type="ORF">M9Y10_010020</name>
</gene>
<dbReference type="PANTHER" id="PTHR23417">
    <property type="entry name" value="3-DEOXY-D-MANNO-OCTULOSONIC-ACID TRANSFERASE/TRNA GUANINE-N 7 - -METHYLTRANSFERASE"/>
    <property type="match status" value="1"/>
</dbReference>
<accession>A0ABR2IQ65</accession>
<dbReference type="PROSITE" id="PS51625">
    <property type="entry name" value="SAM_MT_TRMB"/>
    <property type="match status" value="1"/>
</dbReference>
<evidence type="ECO:0000256" key="10">
    <source>
        <dbReference type="SAM" id="MobiDB-lite"/>
    </source>
</evidence>
<dbReference type="HAMAP" id="MF_03055">
    <property type="entry name" value="tRNA_methyltr_TrmB_euk"/>
    <property type="match status" value="1"/>
</dbReference>
<feature type="region of interest" description="Disordered" evidence="10">
    <location>
        <begin position="1"/>
        <end position="33"/>
    </location>
</feature>
<comment type="pathway">
    <text evidence="9">tRNA modification; N(7)-methylguanine-tRNA biosynthesis.</text>
</comment>
<organism evidence="11 12">
    <name type="scientific">Tritrichomonas musculus</name>
    <dbReference type="NCBI Taxonomy" id="1915356"/>
    <lineage>
        <taxon>Eukaryota</taxon>
        <taxon>Metamonada</taxon>
        <taxon>Parabasalia</taxon>
        <taxon>Tritrichomonadida</taxon>
        <taxon>Tritrichomonadidae</taxon>
        <taxon>Tritrichomonas</taxon>
    </lineage>
</organism>
<keyword evidence="12" id="KW-1185">Reference proteome</keyword>
<evidence type="ECO:0000256" key="5">
    <source>
        <dbReference type="ARBA" id="ARBA00022691"/>
    </source>
</evidence>
<feature type="active site" evidence="9">
    <location>
        <position position="145"/>
    </location>
</feature>
<comment type="catalytic activity">
    <reaction evidence="1 9">
        <text>guanosine(46) in tRNA + S-adenosyl-L-methionine = N(7)-methylguanosine(46) in tRNA + S-adenosyl-L-homocysteine</text>
        <dbReference type="Rhea" id="RHEA:42708"/>
        <dbReference type="Rhea" id="RHEA-COMP:10188"/>
        <dbReference type="Rhea" id="RHEA-COMP:10189"/>
        <dbReference type="ChEBI" id="CHEBI:57856"/>
        <dbReference type="ChEBI" id="CHEBI:59789"/>
        <dbReference type="ChEBI" id="CHEBI:74269"/>
        <dbReference type="ChEBI" id="CHEBI:74480"/>
        <dbReference type="EC" id="2.1.1.33"/>
    </reaction>
</comment>
<keyword evidence="8 9" id="KW-0539">Nucleus</keyword>
<feature type="binding site" evidence="9">
    <location>
        <position position="142"/>
    </location>
    <ligand>
        <name>S-adenosyl-L-methionine</name>
        <dbReference type="ChEBI" id="CHEBI:59789"/>
    </ligand>
</feature>
<protein>
    <recommendedName>
        <fullName evidence="9">tRNA (guanine-N(7)-)-methyltransferase</fullName>
        <ecNumber evidence="9">2.1.1.33</ecNumber>
    </recommendedName>
    <alternativeName>
        <fullName evidence="9">tRNA (guanine(46)-N(7))-methyltransferase</fullName>
    </alternativeName>
    <alternativeName>
        <fullName evidence="9">tRNA(m7G46)-methyltransferase</fullName>
    </alternativeName>
</protein>
<sequence length="243" mass="28049">MSDDENSKIPGMPRKGDYRQRAHCNPLSDRGLPYPLSPDEIDWSEFYPILNQEGNKIKEPNPTILDIGCGYGGLSFEISKLFPESLVLAFEIRNSVTQYVEKKIEALRRFDKAENVAVQWGNTMRTLMRYIKPHSIDKIFILFPDPQFKKRKLKWRIISSQLMDEYAFIMKDDAKLYLVTDVKDYFDYAAPIIESHPLFQKIDDPSSDKSLDIAMNATEESKKVTRNGGNKYAAVFTRIHAPE</sequence>
<comment type="caution">
    <text evidence="11">The sequence shown here is derived from an EMBL/GenBank/DDBJ whole genome shotgun (WGS) entry which is preliminary data.</text>
</comment>
<dbReference type="InterPro" id="IPR025763">
    <property type="entry name" value="Trm8_euk"/>
</dbReference>
<comment type="function">
    <text evidence="9">Catalyzes the formation of N(7)-methylguanine at position 46 (m7G46) in tRNA.</text>
</comment>
<keyword evidence="3 9" id="KW-0489">Methyltransferase</keyword>
<keyword evidence="6 9" id="KW-0819">tRNA processing</keyword>
<reference evidence="11 12" key="1">
    <citation type="submission" date="2024-04" db="EMBL/GenBank/DDBJ databases">
        <title>Tritrichomonas musculus Genome.</title>
        <authorList>
            <person name="Alves-Ferreira E."/>
            <person name="Grigg M."/>
            <person name="Lorenzi H."/>
            <person name="Galac M."/>
        </authorList>
    </citation>
    <scope>NUCLEOTIDE SEQUENCE [LARGE SCALE GENOMIC DNA]</scope>
    <source>
        <strain evidence="11 12">EAF2021</strain>
    </source>
</reference>
<feature type="binding site" evidence="9">
    <location>
        <begin position="218"/>
        <end position="220"/>
    </location>
    <ligand>
        <name>S-adenosyl-L-methionine</name>
        <dbReference type="ChEBI" id="CHEBI:59789"/>
    </ligand>
</feature>
<name>A0ABR2IQ65_9EUKA</name>
<dbReference type="PANTHER" id="PTHR23417:SF16">
    <property type="entry name" value="TRNA (GUANINE-N(7)-)-METHYLTRANSFERASE"/>
    <property type="match status" value="1"/>
</dbReference>
<evidence type="ECO:0000256" key="6">
    <source>
        <dbReference type="ARBA" id="ARBA00022694"/>
    </source>
</evidence>
<evidence type="ECO:0000256" key="7">
    <source>
        <dbReference type="ARBA" id="ARBA00022884"/>
    </source>
</evidence>
<keyword evidence="2 9" id="KW-0820">tRNA-binding</keyword>
<proteinExistence type="inferred from homology"/>
<comment type="subcellular location">
    <subcellularLocation>
        <location evidence="9">Nucleus</location>
    </subcellularLocation>
</comment>
<evidence type="ECO:0000313" key="12">
    <source>
        <dbReference type="Proteomes" id="UP001470230"/>
    </source>
</evidence>
<dbReference type="InterPro" id="IPR003358">
    <property type="entry name" value="tRNA_(Gua-N-7)_MeTrfase_Trmb"/>
</dbReference>
<feature type="binding site" evidence="9">
    <location>
        <begin position="91"/>
        <end position="92"/>
    </location>
    <ligand>
        <name>S-adenosyl-L-methionine</name>
        <dbReference type="ChEBI" id="CHEBI:59789"/>
    </ligand>
</feature>
<dbReference type="EC" id="2.1.1.33" evidence="9"/>
<keyword evidence="7 9" id="KW-0694">RNA-binding</keyword>
<dbReference type="EMBL" id="JAPFFF010000015">
    <property type="protein sequence ID" value="KAK8867051.1"/>
    <property type="molecule type" value="Genomic_DNA"/>
</dbReference>
<feature type="binding site" evidence="9">
    <location>
        <begin position="122"/>
        <end position="123"/>
    </location>
    <ligand>
        <name>S-adenosyl-L-methionine</name>
        <dbReference type="ChEBI" id="CHEBI:59789"/>
    </ligand>
</feature>